<organism evidence="1 2">
    <name type="scientific">Elysia marginata</name>
    <dbReference type="NCBI Taxonomy" id="1093978"/>
    <lineage>
        <taxon>Eukaryota</taxon>
        <taxon>Metazoa</taxon>
        <taxon>Spiralia</taxon>
        <taxon>Lophotrochozoa</taxon>
        <taxon>Mollusca</taxon>
        <taxon>Gastropoda</taxon>
        <taxon>Heterobranchia</taxon>
        <taxon>Euthyneura</taxon>
        <taxon>Panpulmonata</taxon>
        <taxon>Sacoglossa</taxon>
        <taxon>Placobranchoidea</taxon>
        <taxon>Plakobranchidae</taxon>
        <taxon>Elysia</taxon>
    </lineage>
</organism>
<reference evidence="1 2" key="1">
    <citation type="journal article" date="2021" name="Elife">
        <title>Chloroplast acquisition without the gene transfer in kleptoplastic sea slugs, Plakobranchus ocellatus.</title>
        <authorList>
            <person name="Maeda T."/>
            <person name="Takahashi S."/>
            <person name="Yoshida T."/>
            <person name="Shimamura S."/>
            <person name="Takaki Y."/>
            <person name="Nagai Y."/>
            <person name="Toyoda A."/>
            <person name="Suzuki Y."/>
            <person name="Arimoto A."/>
            <person name="Ishii H."/>
            <person name="Satoh N."/>
            <person name="Nishiyama T."/>
            <person name="Hasebe M."/>
            <person name="Maruyama T."/>
            <person name="Minagawa J."/>
            <person name="Obokata J."/>
            <person name="Shigenobu S."/>
        </authorList>
    </citation>
    <scope>NUCLEOTIDE SEQUENCE [LARGE SCALE GENOMIC DNA]</scope>
</reference>
<protein>
    <submittedName>
        <fullName evidence="1">Uncharacterized protein</fullName>
    </submittedName>
</protein>
<evidence type="ECO:0000313" key="1">
    <source>
        <dbReference type="EMBL" id="GFR85774.1"/>
    </source>
</evidence>
<proteinExistence type="predicted"/>
<evidence type="ECO:0000313" key="2">
    <source>
        <dbReference type="Proteomes" id="UP000762676"/>
    </source>
</evidence>
<sequence>MMKMMKHHVPSVNPAAAAAAAAAGPRTIAAAAAHLAACQASPLSFSANTTWTCGVTSRAAKRVNFLKLFMLISFTESVGWGGGGDVKKKENTYT</sequence>
<gene>
    <name evidence="1" type="ORF">ElyMa_002449100</name>
</gene>
<dbReference type="AlphaFoldDB" id="A0AAV4GJX9"/>
<dbReference type="Proteomes" id="UP000762676">
    <property type="component" value="Unassembled WGS sequence"/>
</dbReference>
<comment type="caution">
    <text evidence="1">The sequence shown here is derived from an EMBL/GenBank/DDBJ whole genome shotgun (WGS) entry which is preliminary data.</text>
</comment>
<name>A0AAV4GJX9_9GAST</name>
<accession>A0AAV4GJX9</accession>
<keyword evidence="2" id="KW-1185">Reference proteome</keyword>
<dbReference type="EMBL" id="BMAT01005039">
    <property type="protein sequence ID" value="GFR85774.1"/>
    <property type="molecule type" value="Genomic_DNA"/>
</dbReference>